<evidence type="ECO:0000256" key="1">
    <source>
        <dbReference type="ARBA" id="ARBA00004123"/>
    </source>
</evidence>
<evidence type="ECO:0000256" key="11">
    <source>
        <dbReference type="SAM" id="MobiDB-lite"/>
    </source>
</evidence>
<organism evidence="13 14">
    <name type="scientific">Paragonimus skrjabini miyazakii</name>
    <dbReference type="NCBI Taxonomy" id="59628"/>
    <lineage>
        <taxon>Eukaryota</taxon>
        <taxon>Metazoa</taxon>
        <taxon>Spiralia</taxon>
        <taxon>Lophotrochozoa</taxon>
        <taxon>Platyhelminthes</taxon>
        <taxon>Trematoda</taxon>
        <taxon>Digenea</taxon>
        <taxon>Plagiorchiida</taxon>
        <taxon>Troglotremata</taxon>
        <taxon>Troglotrematidae</taxon>
        <taxon>Paragonimus</taxon>
    </lineage>
</organism>
<dbReference type="PROSITE" id="PS50016">
    <property type="entry name" value="ZF_PHD_2"/>
    <property type="match status" value="1"/>
</dbReference>
<dbReference type="InterPro" id="IPR011011">
    <property type="entry name" value="Znf_FYVE_PHD"/>
</dbReference>
<evidence type="ECO:0000313" key="13">
    <source>
        <dbReference type="EMBL" id="KAF7255418.1"/>
    </source>
</evidence>
<name>A0A8S9YU56_9TREM</name>
<feature type="binding site" evidence="9">
    <location>
        <position position="562"/>
    </location>
    <ligand>
        <name>Zn(2+)</name>
        <dbReference type="ChEBI" id="CHEBI:29105"/>
        <label>1</label>
    </ligand>
</feature>
<sequence>MTGSNVECFLGSYVEALQIIPQQMQTEISSYLQSDLQHQHLLRLSKQYVEELKRASSLVEQKALAKKLVICLIAIQDICDKRMPMICDLKNFLEAQTQQLYNLKAKLRTDSSHVCTSGMETNGANETALVNADESNQVDATYGFETSDSANRKVSCIGVDADSRGTISVVKGRTRPQVRSDSQPGPVTGTRRLIKRWDNGTHRRKPTTSMIRTHKPNFQPIRQRPLNDQRAGDYSTTEQRLSKPSGAYPRYTRVHHQQRLKKQKQRAISRTFHTNHRTVQLSDPNGRHLESNFGPHYLKTGKRLHSKVSRVTATSRICDRDEWSNAGHYYLGDCRNEESVSNTSSGDGIDNTGTISIVKNTSSRALDLNLTELWEKAHGRSSDELDDSENTDETGADSTLLHMREIKQYYGKDPRSRLSSPGAKLVSSHGHQYNPSLRRLSRLRKPTDQDSTVIASNCDRRLSQSSETSGGLTQRTSLVASSNTSDKKVVNKRRERNRTRFCEQLREAIHSSPDRVSRNFPATNQSGSPRPRNSFLSRSPKQSPGRHKSDTSDGTPDERLYCLCKKISFGDMIACDNKDCEVEWFHFACVDIRVQPKGKWYCPLCRGESSKMKRLDV</sequence>
<feature type="compositionally biased region" description="Polar residues" evidence="11">
    <location>
        <begin position="463"/>
        <end position="484"/>
    </location>
</feature>
<gene>
    <name evidence="13" type="ORF">EG68_07958</name>
</gene>
<dbReference type="PROSITE" id="PS01359">
    <property type="entry name" value="ZF_PHD_1"/>
    <property type="match status" value="1"/>
</dbReference>
<keyword evidence="6" id="KW-0156">Chromatin regulator</keyword>
<feature type="compositionally biased region" description="Acidic residues" evidence="11">
    <location>
        <begin position="384"/>
        <end position="395"/>
    </location>
</feature>
<dbReference type="InterPro" id="IPR019786">
    <property type="entry name" value="Zinc_finger_PHD-type_CS"/>
</dbReference>
<protein>
    <recommendedName>
        <fullName evidence="12">PHD-type domain-containing protein</fullName>
    </recommendedName>
</protein>
<feature type="binding site" evidence="9">
    <location>
        <position position="602"/>
    </location>
    <ligand>
        <name>Zn(2+)</name>
        <dbReference type="ChEBI" id="CHEBI:29105"/>
        <label>2</label>
    </ligand>
</feature>
<dbReference type="OrthoDB" id="5411773at2759"/>
<feature type="binding site" evidence="9">
    <location>
        <position position="564"/>
    </location>
    <ligand>
        <name>Zn(2+)</name>
        <dbReference type="ChEBI" id="CHEBI:29105"/>
        <label>1</label>
    </ligand>
</feature>
<feature type="compositionally biased region" description="Basic and acidic residues" evidence="11">
    <location>
        <begin position="402"/>
        <end position="416"/>
    </location>
</feature>
<keyword evidence="4 10" id="KW-0863">Zinc-finger</keyword>
<reference evidence="13" key="1">
    <citation type="submission" date="2019-07" db="EMBL/GenBank/DDBJ databases">
        <title>Annotation for the trematode Paragonimus miyazaki's.</title>
        <authorList>
            <person name="Choi Y.-J."/>
        </authorList>
    </citation>
    <scope>NUCLEOTIDE SEQUENCE</scope>
    <source>
        <strain evidence="13">Japan</strain>
    </source>
</reference>
<dbReference type="CDD" id="cd15505">
    <property type="entry name" value="PHD_ING"/>
    <property type="match status" value="1"/>
</dbReference>
<dbReference type="Proteomes" id="UP000822476">
    <property type="component" value="Unassembled WGS sequence"/>
</dbReference>
<dbReference type="GO" id="GO:0005634">
    <property type="term" value="C:nucleus"/>
    <property type="evidence" value="ECO:0007669"/>
    <property type="project" value="UniProtKB-SubCell"/>
</dbReference>
<feature type="compositionally biased region" description="Basic and acidic residues" evidence="11">
    <location>
        <begin position="498"/>
        <end position="517"/>
    </location>
</feature>
<comment type="similarity">
    <text evidence="2">Belongs to the ING family.</text>
</comment>
<keyword evidence="14" id="KW-1185">Reference proteome</keyword>
<dbReference type="InterPro" id="IPR019787">
    <property type="entry name" value="Znf_PHD-finger"/>
</dbReference>
<feature type="binding site" evidence="9">
    <location>
        <position position="586"/>
    </location>
    <ligand>
        <name>Zn(2+)</name>
        <dbReference type="ChEBI" id="CHEBI:29105"/>
        <label>1</label>
    </ligand>
</feature>
<feature type="binding site" evidence="9">
    <location>
        <position position="605"/>
    </location>
    <ligand>
        <name>Zn(2+)</name>
        <dbReference type="ChEBI" id="CHEBI:29105"/>
        <label>2</label>
    </ligand>
</feature>
<feature type="binding site" evidence="9">
    <location>
        <position position="575"/>
    </location>
    <ligand>
        <name>Zn(2+)</name>
        <dbReference type="ChEBI" id="CHEBI:29105"/>
        <label>2</label>
    </ligand>
</feature>
<dbReference type="EMBL" id="JTDE01003997">
    <property type="protein sequence ID" value="KAF7255418.1"/>
    <property type="molecule type" value="Genomic_DNA"/>
</dbReference>
<evidence type="ECO:0000256" key="10">
    <source>
        <dbReference type="PROSITE-ProRule" id="PRU00146"/>
    </source>
</evidence>
<dbReference type="InterPro" id="IPR001965">
    <property type="entry name" value="Znf_PHD"/>
</dbReference>
<feature type="region of interest" description="Disordered" evidence="11">
    <location>
        <begin position="379"/>
        <end position="555"/>
    </location>
</feature>
<dbReference type="InterPro" id="IPR013083">
    <property type="entry name" value="Znf_RING/FYVE/PHD"/>
</dbReference>
<keyword evidence="3 9" id="KW-0479">Metal-binding</keyword>
<dbReference type="InterPro" id="IPR028651">
    <property type="entry name" value="ING_fam"/>
</dbReference>
<dbReference type="AlphaFoldDB" id="A0A8S9YU56"/>
<feature type="site" description="Histone H3K4me3 binding" evidence="8">
    <location>
        <position position="561"/>
    </location>
</feature>
<feature type="domain" description="PHD-type" evidence="12">
    <location>
        <begin position="559"/>
        <end position="608"/>
    </location>
</feature>
<evidence type="ECO:0000256" key="9">
    <source>
        <dbReference type="PIRSR" id="PIRSR628651-51"/>
    </source>
</evidence>
<feature type="site" description="Histone H3K4me3 binding" evidence="8">
    <location>
        <position position="584"/>
    </location>
</feature>
<keyword evidence="5 9" id="KW-0862">Zinc</keyword>
<accession>A0A8S9YU56</accession>
<feature type="binding site" evidence="9">
    <location>
        <position position="580"/>
    </location>
    <ligand>
        <name>Zn(2+)</name>
        <dbReference type="ChEBI" id="CHEBI:29105"/>
        <label>2</label>
    </ligand>
</feature>
<evidence type="ECO:0000259" key="12">
    <source>
        <dbReference type="PROSITE" id="PS50016"/>
    </source>
</evidence>
<feature type="region of interest" description="Disordered" evidence="11">
    <location>
        <begin position="217"/>
        <end position="247"/>
    </location>
</feature>
<feature type="site" description="Histone H3K4me3 binding" evidence="8">
    <location>
        <position position="572"/>
    </location>
</feature>
<evidence type="ECO:0000256" key="7">
    <source>
        <dbReference type="ARBA" id="ARBA00023242"/>
    </source>
</evidence>
<dbReference type="Gene3D" id="3.30.40.10">
    <property type="entry name" value="Zinc/RING finger domain, C3HC4 (zinc finger)"/>
    <property type="match status" value="1"/>
</dbReference>
<feature type="region of interest" description="Disordered" evidence="11">
    <location>
        <begin position="171"/>
        <end position="192"/>
    </location>
</feature>
<evidence type="ECO:0000256" key="4">
    <source>
        <dbReference type="ARBA" id="ARBA00022771"/>
    </source>
</evidence>
<evidence type="ECO:0000256" key="2">
    <source>
        <dbReference type="ARBA" id="ARBA00010210"/>
    </source>
</evidence>
<dbReference type="PANTHER" id="PTHR10333">
    <property type="entry name" value="INHIBITOR OF GROWTH PROTEIN"/>
    <property type="match status" value="1"/>
</dbReference>
<comment type="subcellular location">
    <subcellularLocation>
        <location evidence="1">Nucleus</location>
    </subcellularLocation>
</comment>
<evidence type="ECO:0000256" key="5">
    <source>
        <dbReference type="ARBA" id="ARBA00022833"/>
    </source>
</evidence>
<evidence type="ECO:0000313" key="14">
    <source>
        <dbReference type="Proteomes" id="UP000822476"/>
    </source>
</evidence>
<dbReference type="GO" id="GO:0008270">
    <property type="term" value="F:zinc ion binding"/>
    <property type="evidence" value="ECO:0007669"/>
    <property type="project" value="UniProtKB-KW"/>
</dbReference>
<proteinExistence type="inferred from homology"/>
<feature type="site" description="Histone H3K4me3 binding" evidence="8">
    <location>
        <position position="576"/>
    </location>
</feature>
<keyword evidence="7" id="KW-0539">Nucleus</keyword>
<evidence type="ECO:0000256" key="3">
    <source>
        <dbReference type="ARBA" id="ARBA00022723"/>
    </source>
</evidence>
<dbReference type="SMART" id="SM00249">
    <property type="entry name" value="PHD"/>
    <property type="match status" value="1"/>
</dbReference>
<dbReference type="GO" id="GO:0006325">
    <property type="term" value="P:chromatin organization"/>
    <property type="evidence" value="ECO:0007669"/>
    <property type="project" value="UniProtKB-KW"/>
</dbReference>
<evidence type="ECO:0000256" key="8">
    <source>
        <dbReference type="PIRSR" id="PIRSR628651-50"/>
    </source>
</evidence>
<feature type="binding site" evidence="9">
    <location>
        <position position="589"/>
    </location>
    <ligand>
        <name>Zn(2+)</name>
        <dbReference type="ChEBI" id="CHEBI:29105"/>
        <label>1</label>
    </ligand>
</feature>
<dbReference type="SUPFAM" id="SSF57903">
    <property type="entry name" value="FYVE/PHD zinc finger"/>
    <property type="match status" value="1"/>
</dbReference>
<dbReference type="PANTHER" id="PTHR10333:SF42">
    <property type="entry name" value="INHIBITOR OF GROWTH PROTEIN 5"/>
    <property type="match status" value="1"/>
</dbReference>
<comment type="caution">
    <text evidence="13">The sequence shown here is derived from an EMBL/GenBank/DDBJ whole genome shotgun (WGS) entry which is preliminary data.</text>
</comment>
<evidence type="ECO:0000256" key="6">
    <source>
        <dbReference type="ARBA" id="ARBA00022853"/>
    </source>
</evidence>